<dbReference type="NCBIfam" id="TIGR02681">
    <property type="entry name" value="phage_pRha"/>
    <property type="match status" value="1"/>
</dbReference>
<evidence type="ECO:0000313" key="1">
    <source>
        <dbReference type="EMBL" id="ASF45218.1"/>
    </source>
</evidence>
<dbReference type="RefSeq" id="WP_088618101.1">
    <property type="nucleotide sequence ID" value="NZ_CP022129.1"/>
</dbReference>
<evidence type="ECO:0008006" key="3">
    <source>
        <dbReference type="Google" id="ProtNLM"/>
    </source>
</evidence>
<dbReference type="OrthoDB" id="79831at2"/>
<name>A0A1Z4BVB3_9GAMM</name>
<dbReference type="AlphaFoldDB" id="A0A1Z4BVB3"/>
<dbReference type="EMBL" id="CP022129">
    <property type="protein sequence ID" value="ASF45218.1"/>
    <property type="molecule type" value="Genomic_DNA"/>
</dbReference>
<proteinExistence type="predicted"/>
<sequence length="313" mass="35401">MSKSLYLPEQFVFAHGQELVTTSLKVAERFGKRHDNVIRDIDKVLTQVSESFGKLNFEETEYEKPNNLNLMAKHRSFNLTKDGFMFLVMGFTGKDAAAIKEWYINAFNQMYDKLFPRSAPTQQTLLPEPPTITKKQAGELSAIVANKSRSSGKPKAYYWSRYQNHFKIAKYGDTPADKFDAAHDYLLRLEGDNDPLLTLSQAELEALLQERINALPSPAKEGELLPNPTKDDLIGILTRQITALEAQLQAAQNLSPARMILALKQEGHLVIEKGQDLPGQIVMHYVSPKRLTQLIHCATERLENFLREEVANA</sequence>
<keyword evidence="2" id="KW-1185">Reference proteome</keyword>
<accession>A0A1Z4BVB3</accession>
<dbReference type="Proteomes" id="UP000197019">
    <property type="component" value="Chromosome"/>
</dbReference>
<dbReference type="Pfam" id="PF09669">
    <property type="entry name" value="Phage_pRha"/>
    <property type="match status" value="1"/>
</dbReference>
<dbReference type="InterPro" id="IPR014054">
    <property type="entry name" value="Phage_regulatory_Rha"/>
</dbReference>
<protein>
    <recommendedName>
        <fullName evidence="3">Rha family transcriptional regulator</fullName>
    </recommendedName>
</protein>
<evidence type="ECO:0000313" key="2">
    <source>
        <dbReference type="Proteomes" id="UP000197019"/>
    </source>
</evidence>
<organism evidence="1 2">
    <name type="scientific">Methylovulum psychrotolerans</name>
    <dbReference type="NCBI Taxonomy" id="1704499"/>
    <lineage>
        <taxon>Bacteria</taxon>
        <taxon>Pseudomonadati</taxon>
        <taxon>Pseudomonadota</taxon>
        <taxon>Gammaproteobacteria</taxon>
        <taxon>Methylococcales</taxon>
        <taxon>Methylococcaceae</taxon>
        <taxon>Methylovulum</taxon>
    </lineage>
</organism>
<dbReference type="KEGG" id="mpsy:CEK71_03600"/>
<gene>
    <name evidence="1" type="ORF">CEK71_03600</name>
</gene>
<reference evidence="1 2" key="1">
    <citation type="submission" date="2017-06" db="EMBL/GenBank/DDBJ databases">
        <title>Genome Sequencing of the methanotroph Methylovulum psychrotolerants str. HV10-M2 isolated from a high-altitude environment.</title>
        <authorList>
            <person name="Mateos-Rivera A."/>
        </authorList>
    </citation>
    <scope>NUCLEOTIDE SEQUENCE [LARGE SCALE GENOMIC DNA]</scope>
    <source>
        <strain evidence="1 2">HV10_M2</strain>
    </source>
</reference>